<accession>A0A0E3V6U4</accession>
<evidence type="ECO:0000256" key="1">
    <source>
        <dbReference type="SAM" id="Phobius"/>
    </source>
</evidence>
<dbReference type="EMBL" id="CP010429">
    <property type="protein sequence ID" value="AKD55322.1"/>
    <property type="molecule type" value="Genomic_DNA"/>
</dbReference>
<dbReference type="PATRIC" id="fig|1379870.5.peg.2361"/>
<dbReference type="AlphaFoldDB" id="A0A0E3V6U4"/>
<keyword evidence="1" id="KW-1133">Transmembrane helix</keyword>
<keyword evidence="1" id="KW-0472">Membrane</keyword>
<gene>
    <name evidence="2" type="ORF">SD10_10835</name>
</gene>
<dbReference type="Proteomes" id="UP000033054">
    <property type="component" value="Chromosome"/>
</dbReference>
<dbReference type="KEGG" id="srd:SD10_10835"/>
<feature type="transmembrane region" description="Helical" evidence="1">
    <location>
        <begin position="157"/>
        <end position="175"/>
    </location>
</feature>
<name>A0A0E3V6U4_9BACT</name>
<protein>
    <submittedName>
        <fullName evidence="2">Uncharacterized protein</fullName>
    </submittedName>
</protein>
<sequence>MLDKAYAWSKALSIECILMSELGGCPACGADQVVEISSRPPMPIEDIHLTSEQEDEVLSDLFDSDNRDRQCLVCGSKWNAEERLLQQQEDQSQLNALSFGERKEKFYADYESGRIDHARQNVPVEAIGVYKRKGVKAAYRFLKLLDIKVDRFKKRTLFVVLGVALVLLLVLAYAFM</sequence>
<proteinExistence type="predicted"/>
<keyword evidence="3" id="KW-1185">Reference proteome</keyword>
<evidence type="ECO:0000313" key="3">
    <source>
        <dbReference type="Proteomes" id="UP000033054"/>
    </source>
</evidence>
<reference evidence="2 3" key="1">
    <citation type="journal article" date="2014" name="Curr. Microbiol.">
        <title>Spirosoma radiotolerans sp. nov., a gamma-radiation-resistant bacterium isolated from gamma ray-irradiated soil.</title>
        <authorList>
            <person name="Lee J.J."/>
            <person name="Srinivasan S."/>
            <person name="Lim S."/>
            <person name="Joe M."/>
            <person name="Im S."/>
            <person name="Bae S.I."/>
            <person name="Park K.R."/>
            <person name="Han J.H."/>
            <person name="Park S.H."/>
            <person name="Joo B.M."/>
            <person name="Park S.J."/>
            <person name="Kim M.K."/>
        </authorList>
    </citation>
    <scope>NUCLEOTIDE SEQUENCE [LARGE SCALE GENOMIC DNA]</scope>
    <source>
        <strain evidence="2 3">DG5A</strain>
    </source>
</reference>
<keyword evidence="1" id="KW-0812">Transmembrane</keyword>
<evidence type="ECO:0000313" key="2">
    <source>
        <dbReference type="EMBL" id="AKD55322.1"/>
    </source>
</evidence>
<organism evidence="2 3">
    <name type="scientific">Spirosoma radiotolerans</name>
    <dbReference type="NCBI Taxonomy" id="1379870"/>
    <lineage>
        <taxon>Bacteria</taxon>
        <taxon>Pseudomonadati</taxon>
        <taxon>Bacteroidota</taxon>
        <taxon>Cytophagia</taxon>
        <taxon>Cytophagales</taxon>
        <taxon>Cytophagaceae</taxon>
        <taxon>Spirosoma</taxon>
    </lineage>
</organism>
<dbReference type="HOGENOM" id="CLU_1524213_0_0_10"/>